<dbReference type="SUPFAM" id="SSF49785">
    <property type="entry name" value="Galactose-binding domain-like"/>
    <property type="match status" value="1"/>
</dbReference>
<dbReference type="PRINTS" id="PR00132">
    <property type="entry name" value="GLHYDRLASE2"/>
</dbReference>
<keyword evidence="2" id="KW-0378">Hydrolase</keyword>
<dbReference type="InterPro" id="IPR006103">
    <property type="entry name" value="Glyco_hydro_2_cat"/>
</dbReference>
<dbReference type="InterPro" id="IPR006101">
    <property type="entry name" value="Glyco_hydro_2"/>
</dbReference>
<keyword evidence="7" id="KW-1185">Reference proteome</keyword>
<sequence length="734" mass="84841">MNKLSFNNGWEFTKVNSMSMDTSLEKSEIVNLPHTWYSNDDYYRGMAKYSKKLLINDNWKNVFIDVEAADQHAYVYVDNVLLTEHKGGYSAFRCQIPEEIYKGKKELEVSIYVTNALDETISPLVGDFTIFGGLYRGVNILYTEHDSYFDPCYYGTDGVIVRTSLNEDYGLVDIELHTKTKQDDRLETIIKAADGTIIYSYVCEIREHIQAQIKNPILWNGKKNPYLYTVITRLYSADELVDEKITKTGFRCVEIDPNNGLFLNNEHIRINGVSKHQDVGEKYSAVVNDDILNDFSLIDEIGANSIRLSHYQHSSFTYECADKKGYLIWAEIPMLKMTQNEELLDNAREQLKELILQNIHHPSIYCWGIQNEIGMFRDAPYMYEDLIKSKELVKSLDSQRLVSAANLYTVKFKSKLNETTDMIGYNVYFGWYYGKMQDYSKYLDKFHEARPNLAIGMSEYGVDCNIGLHSNNPQVKDYSEEYQALYHETVYKIFETKPYLWGSYVWNMFDFSSAIRQEGGLDKVNGKGLVTADRKIKKDAFYYYKAKWSKEKFVHICSKRFVNRLEDTIDIKVFTNCETATLLLNGRECIEASNNGNATIIFENIRLESQVNDITVISGDCSDSASFVKVKEEDKSYRLEAEAAGTSVKNWFLKDDDLTKEGFYSIKDTVNDLIENKDTYEILKKYIPDILEMILSNEDFPLGLALQSVINRAKPENLDINLFNSELNKIEVEY</sequence>
<reference evidence="6 7" key="1">
    <citation type="submission" date="2016-10" db="EMBL/GenBank/DDBJ databases">
        <authorList>
            <person name="de Groot N.N."/>
        </authorList>
    </citation>
    <scope>NUCLEOTIDE SEQUENCE [LARGE SCALE GENOMIC DNA]</scope>
    <source>
        <strain evidence="6 7">D15d</strain>
    </source>
</reference>
<dbReference type="Pfam" id="PF00703">
    <property type="entry name" value="Glyco_hydro_2"/>
    <property type="match status" value="1"/>
</dbReference>
<dbReference type="Gene3D" id="2.60.120.260">
    <property type="entry name" value="Galactose-binding domain-like"/>
    <property type="match status" value="1"/>
</dbReference>
<dbReference type="InterPro" id="IPR051913">
    <property type="entry name" value="GH2_Domain-Containing"/>
</dbReference>
<name>A0A1H5TW13_9FIRM</name>
<evidence type="ECO:0000313" key="6">
    <source>
        <dbReference type="EMBL" id="SEF67052.1"/>
    </source>
</evidence>
<dbReference type="SUPFAM" id="SSF49303">
    <property type="entry name" value="beta-Galactosidase/glucuronidase domain"/>
    <property type="match status" value="1"/>
</dbReference>
<dbReference type="Gene3D" id="3.20.20.80">
    <property type="entry name" value="Glycosidases"/>
    <property type="match status" value="1"/>
</dbReference>
<dbReference type="EMBL" id="FNUL01000005">
    <property type="protein sequence ID" value="SEF67052.1"/>
    <property type="molecule type" value="Genomic_DNA"/>
</dbReference>
<dbReference type="PANTHER" id="PTHR42732:SF1">
    <property type="entry name" value="BETA-MANNOSIDASE"/>
    <property type="match status" value="1"/>
</dbReference>
<gene>
    <name evidence="6" type="ORF">SAMN05216537_105158</name>
</gene>
<evidence type="ECO:0000256" key="3">
    <source>
        <dbReference type="ARBA" id="ARBA00023295"/>
    </source>
</evidence>
<dbReference type="Proteomes" id="UP000236726">
    <property type="component" value="Unassembled WGS sequence"/>
</dbReference>
<dbReference type="GO" id="GO:0005975">
    <property type="term" value="P:carbohydrate metabolic process"/>
    <property type="evidence" value="ECO:0007669"/>
    <property type="project" value="InterPro"/>
</dbReference>
<evidence type="ECO:0000313" key="7">
    <source>
        <dbReference type="Proteomes" id="UP000236726"/>
    </source>
</evidence>
<evidence type="ECO:0000259" key="5">
    <source>
        <dbReference type="Pfam" id="PF02836"/>
    </source>
</evidence>
<dbReference type="STRING" id="1410661.GCA_000702205_00943"/>
<dbReference type="PANTHER" id="PTHR42732">
    <property type="entry name" value="BETA-GALACTOSIDASE"/>
    <property type="match status" value="1"/>
</dbReference>
<evidence type="ECO:0000256" key="2">
    <source>
        <dbReference type="ARBA" id="ARBA00022801"/>
    </source>
</evidence>
<dbReference type="InterPro" id="IPR036156">
    <property type="entry name" value="Beta-gal/glucu_dom_sf"/>
</dbReference>
<dbReference type="InterPro" id="IPR006102">
    <property type="entry name" value="Ig-like_GH2"/>
</dbReference>
<dbReference type="InterPro" id="IPR008979">
    <property type="entry name" value="Galactose-bd-like_sf"/>
</dbReference>
<evidence type="ECO:0000259" key="4">
    <source>
        <dbReference type="Pfam" id="PF00703"/>
    </source>
</evidence>
<dbReference type="InterPro" id="IPR013783">
    <property type="entry name" value="Ig-like_fold"/>
</dbReference>
<dbReference type="GO" id="GO:0004553">
    <property type="term" value="F:hydrolase activity, hydrolyzing O-glycosyl compounds"/>
    <property type="evidence" value="ECO:0007669"/>
    <property type="project" value="InterPro"/>
</dbReference>
<evidence type="ECO:0000256" key="1">
    <source>
        <dbReference type="ARBA" id="ARBA00007401"/>
    </source>
</evidence>
<dbReference type="Gene3D" id="2.60.40.10">
    <property type="entry name" value="Immunoglobulins"/>
    <property type="match status" value="2"/>
</dbReference>
<feature type="domain" description="Glycoside hydrolase family 2 catalytic" evidence="5">
    <location>
        <begin position="259"/>
        <end position="546"/>
    </location>
</feature>
<feature type="domain" description="Glycoside hydrolase family 2 immunoglobulin-like beta-sandwich" evidence="4">
    <location>
        <begin position="161"/>
        <end position="251"/>
    </location>
</feature>
<accession>A0A1H5TW13</accession>
<dbReference type="SUPFAM" id="SSF51445">
    <property type="entry name" value="(Trans)glycosidases"/>
    <property type="match status" value="1"/>
</dbReference>
<proteinExistence type="inferred from homology"/>
<dbReference type="RefSeq" id="WP_103952597.1">
    <property type="nucleotide sequence ID" value="NZ_FNUL01000005.1"/>
</dbReference>
<organism evidence="6 7">
    <name type="scientific">Lachnospira multipara</name>
    <dbReference type="NCBI Taxonomy" id="28051"/>
    <lineage>
        <taxon>Bacteria</taxon>
        <taxon>Bacillati</taxon>
        <taxon>Bacillota</taxon>
        <taxon>Clostridia</taxon>
        <taxon>Lachnospirales</taxon>
        <taxon>Lachnospiraceae</taxon>
        <taxon>Lachnospira</taxon>
    </lineage>
</organism>
<dbReference type="InterPro" id="IPR017853">
    <property type="entry name" value="GH"/>
</dbReference>
<dbReference type="Pfam" id="PF02836">
    <property type="entry name" value="Glyco_hydro_2_C"/>
    <property type="match status" value="1"/>
</dbReference>
<dbReference type="AlphaFoldDB" id="A0A1H5TW13"/>
<protein>
    <submittedName>
        <fullName evidence="6">Beta-galactosidase</fullName>
    </submittedName>
</protein>
<keyword evidence="3" id="KW-0326">Glycosidase</keyword>
<comment type="similarity">
    <text evidence="1">Belongs to the glycosyl hydrolase 2 family.</text>
</comment>